<feature type="non-terminal residue" evidence="1">
    <location>
        <position position="1"/>
    </location>
</feature>
<dbReference type="EMBL" id="LAZR01055728">
    <property type="protein sequence ID" value="KKK75729.1"/>
    <property type="molecule type" value="Genomic_DNA"/>
</dbReference>
<protein>
    <submittedName>
        <fullName evidence="1">Uncharacterized protein</fullName>
    </submittedName>
</protein>
<name>A0A0F9AB46_9ZZZZ</name>
<accession>A0A0F9AB46</accession>
<sequence length="392" mass="43558">NSVRLGNVGGPNNPEPKWSPEAVKRGFAVVPRPTLPQTYDHYQPLPEEIDQPMVITAAPGQYASKVLFIKALKNLGGPLVVGPKGRPQLNGPHGMYIWAADFVEYRVNHPLKIGKNAQQWEMRPHYLMPGTQPEGSRRSTRTVQVTVPKGEGRSVWVTVFVPEGMAPGDYKGEIHVVAPGKEYSGKPGKNDGHALPFTVRVRDLELLEPDATFGMYESNSRARQLPATTDYRSYVDKRRHGMNAVDQGETQIWRYTDSEGKTRINFSAFDHCVEQMAKLGMRSFFYYCGVPSNPYGAGTVPYETQMAILNRCREKGWPEPLFYVGDEPSGGGRKWAEAINRHYGAARRATFALGYSRLGTYTLPSEGGASLRASGWKLLGERGGGNWSRPSR</sequence>
<reference evidence="1" key="1">
    <citation type="journal article" date="2015" name="Nature">
        <title>Complex archaea that bridge the gap between prokaryotes and eukaryotes.</title>
        <authorList>
            <person name="Spang A."/>
            <person name="Saw J.H."/>
            <person name="Jorgensen S.L."/>
            <person name="Zaremba-Niedzwiedzka K."/>
            <person name="Martijn J."/>
            <person name="Lind A.E."/>
            <person name="van Eijk R."/>
            <person name="Schleper C."/>
            <person name="Guy L."/>
            <person name="Ettema T.J."/>
        </authorList>
    </citation>
    <scope>NUCLEOTIDE SEQUENCE</scope>
</reference>
<dbReference type="AlphaFoldDB" id="A0A0F9AB46"/>
<organism evidence="1">
    <name type="scientific">marine sediment metagenome</name>
    <dbReference type="NCBI Taxonomy" id="412755"/>
    <lineage>
        <taxon>unclassified sequences</taxon>
        <taxon>metagenomes</taxon>
        <taxon>ecological metagenomes</taxon>
    </lineage>
</organism>
<feature type="non-terminal residue" evidence="1">
    <location>
        <position position="392"/>
    </location>
</feature>
<comment type="caution">
    <text evidence="1">The sequence shown here is derived from an EMBL/GenBank/DDBJ whole genome shotgun (WGS) entry which is preliminary data.</text>
</comment>
<dbReference type="NCBIfam" id="NF045478">
    <property type="entry name" value="XF1762_fam"/>
    <property type="match status" value="1"/>
</dbReference>
<dbReference type="InterPro" id="IPR053780">
    <property type="entry name" value="Gp66-like"/>
</dbReference>
<gene>
    <name evidence="1" type="ORF">LCGC14_2870800</name>
</gene>
<evidence type="ECO:0000313" key="1">
    <source>
        <dbReference type="EMBL" id="KKK75729.1"/>
    </source>
</evidence>
<proteinExistence type="predicted"/>